<keyword evidence="9" id="KW-1185">Reference proteome</keyword>
<dbReference type="GO" id="GO:0006836">
    <property type="term" value="P:neurotransmitter transport"/>
    <property type="evidence" value="ECO:0007669"/>
    <property type="project" value="UniProtKB-KW"/>
</dbReference>
<reference evidence="8 9" key="1">
    <citation type="submission" date="2022-11" db="EMBL/GenBank/DDBJ databases">
        <title>Whole genome sequence of Eschrichtius robustus ER-17-0199.</title>
        <authorList>
            <person name="Bruniche-Olsen A."/>
            <person name="Black A.N."/>
            <person name="Fields C.J."/>
            <person name="Walden K."/>
            <person name="Dewoody J.A."/>
        </authorList>
    </citation>
    <scope>NUCLEOTIDE SEQUENCE [LARGE SCALE GENOMIC DNA]</scope>
    <source>
        <strain evidence="8">ER-17-0199</strain>
        <tissue evidence="8">Blubber</tissue>
    </source>
</reference>
<evidence type="ECO:0000256" key="7">
    <source>
        <dbReference type="SAM" id="MobiDB-lite"/>
    </source>
</evidence>
<keyword evidence="5" id="KW-0770">Synapse</keyword>
<dbReference type="EMBL" id="JAIQCJ010001430">
    <property type="protein sequence ID" value="KAJ8789232.1"/>
    <property type="molecule type" value="Genomic_DNA"/>
</dbReference>
<feature type="compositionally biased region" description="Basic and acidic residues" evidence="7">
    <location>
        <begin position="163"/>
        <end position="172"/>
    </location>
</feature>
<gene>
    <name evidence="8" type="ORF">J1605_022167</name>
</gene>
<evidence type="ECO:0000313" key="8">
    <source>
        <dbReference type="EMBL" id="KAJ8789232.1"/>
    </source>
</evidence>
<keyword evidence="4" id="KW-0532">Neurotransmitter transport</keyword>
<evidence type="ECO:0008006" key="10">
    <source>
        <dbReference type="Google" id="ProtNLM"/>
    </source>
</evidence>
<keyword evidence="2" id="KW-0813">Transport</keyword>
<evidence type="ECO:0000256" key="3">
    <source>
        <dbReference type="ARBA" id="ARBA00022483"/>
    </source>
</evidence>
<evidence type="ECO:0000256" key="4">
    <source>
        <dbReference type="ARBA" id="ARBA00022775"/>
    </source>
</evidence>
<protein>
    <recommendedName>
        <fullName evidence="10">Complexin-4</fullName>
    </recommendedName>
</protein>
<dbReference type="Proteomes" id="UP001159641">
    <property type="component" value="Unassembled WGS sequence"/>
</dbReference>
<dbReference type="AlphaFoldDB" id="A0AB34HDH6"/>
<accession>A0AB34HDH6</accession>
<proteinExistence type="inferred from homology"/>
<comment type="caution">
    <text evidence="8">The sequence shown here is derived from an EMBL/GenBank/DDBJ whole genome shotgun (WGS) entry which is preliminary data.</text>
</comment>
<dbReference type="GO" id="GO:0006887">
    <property type="term" value="P:exocytosis"/>
    <property type="evidence" value="ECO:0007669"/>
    <property type="project" value="UniProtKB-KW"/>
</dbReference>
<comment type="similarity">
    <text evidence="1">Belongs to the complexin/synaphin family.</text>
</comment>
<evidence type="ECO:0000256" key="5">
    <source>
        <dbReference type="ARBA" id="ARBA00023018"/>
    </source>
</evidence>
<dbReference type="GO" id="GO:0045202">
    <property type="term" value="C:synapse"/>
    <property type="evidence" value="ECO:0007669"/>
    <property type="project" value="UniProtKB-SubCell"/>
</dbReference>
<evidence type="ECO:0000313" key="9">
    <source>
        <dbReference type="Proteomes" id="UP001159641"/>
    </source>
</evidence>
<dbReference type="InterPro" id="IPR008849">
    <property type="entry name" value="Synaphin"/>
</dbReference>
<comment type="subcellular location">
    <subcellularLocation>
        <location evidence="6">Synapse</location>
    </subcellularLocation>
</comment>
<dbReference type="GO" id="GO:0019905">
    <property type="term" value="F:syntaxin binding"/>
    <property type="evidence" value="ECO:0007669"/>
    <property type="project" value="InterPro"/>
</dbReference>
<organism evidence="8 9">
    <name type="scientific">Eschrichtius robustus</name>
    <name type="common">California gray whale</name>
    <name type="synonym">Eschrichtius gibbosus</name>
    <dbReference type="NCBI Taxonomy" id="9764"/>
    <lineage>
        <taxon>Eukaryota</taxon>
        <taxon>Metazoa</taxon>
        <taxon>Chordata</taxon>
        <taxon>Craniata</taxon>
        <taxon>Vertebrata</taxon>
        <taxon>Euteleostomi</taxon>
        <taxon>Mammalia</taxon>
        <taxon>Eutheria</taxon>
        <taxon>Laurasiatheria</taxon>
        <taxon>Artiodactyla</taxon>
        <taxon>Whippomorpha</taxon>
        <taxon>Cetacea</taxon>
        <taxon>Mysticeti</taxon>
        <taxon>Eschrichtiidae</taxon>
        <taxon>Eschrichtius</taxon>
    </lineage>
</organism>
<sequence>MAFLMKTMISSQVKNLGLGGRSEEQKEEGGTSDPAAAQGMTREEYEEYQKQVIEEKNPPGPHMVVNQDQSIAEKPRALVFNLLPWLPPQYGCFVLLGQSALYLVLYPNHDGKRCCIYTKKGREGVPQSSPQRKVQTPKEPVLCNKRSHRNEKPVLCNKRSHRNEKPARCNKE</sequence>
<name>A0AB34HDH6_ESCRO</name>
<dbReference type="Pfam" id="PF05835">
    <property type="entry name" value="Synaphin"/>
    <property type="match status" value="1"/>
</dbReference>
<evidence type="ECO:0000256" key="1">
    <source>
        <dbReference type="ARBA" id="ARBA00005396"/>
    </source>
</evidence>
<keyword evidence="3" id="KW-0268">Exocytosis</keyword>
<feature type="region of interest" description="Disordered" evidence="7">
    <location>
        <begin position="15"/>
        <end position="48"/>
    </location>
</feature>
<evidence type="ECO:0000256" key="6">
    <source>
        <dbReference type="ARBA" id="ARBA00034103"/>
    </source>
</evidence>
<feature type="region of interest" description="Disordered" evidence="7">
    <location>
        <begin position="122"/>
        <end position="172"/>
    </location>
</feature>
<evidence type="ECO:0000256" key="2">
    <source>
        <dbReference type="ARBA" id="ARBA00022448"/>
    </source>
</evidence>